<feature type="compositionally biased region" description="Basic and acidic residues" evidence="4">
    <location>
        <begin position="192"/>
        <end position="222"/>
    </location>
</feature>
<dbReference type="Gene3D" id="2.60.40.10">
    <property type="entry name" value="Immunoglobulins"/>
    <property type="match status" value="1"/>
</dbReference>
<dbReference type="PROSITE" id="PS50835">
    <property type="entry name" value="IG_LIKE"/>
    <property type="match status" value="1"/>
</dbReference>
<dbReference type="FunFam" id="2.60.40.10:FF:000425">
    <property type="entry name" value="Myosin light chain kinase"/>
    <property type="match status" value="1"/>
</dbReference>
<proteinExistence type="predicted"/>
<feature type="compositionally biased region" description="Basic and acidic residues" evidence="4">
    <location>
        <begin position="261"/>
        <end position="298"/>
    </location>
</feature>
<dbReference type="RefSeq" id="XP_032829037.1">
    <property type="nucleotide sequence ID" value="XM_032973146.1"/>
</dbReference>
<evidence type="ECO:0000313" key="8">
    <source>
        <dbReference type="RefSeq" id="XP_032829036.1"/>
    </source>
</evidence>
<dbReference type="RefSeq" id="XP_032829039.1">
    <property type="nucleotide sequence ID" value="XM_032973148.1"/>
</dbReference>
<feature type="compositionally biased region" description="Basic and acidic residues" evidence="4">
    <location>
        <begin position="112"/>
        <end position="156"/>
    </location>
</feature>
<feature type="compositionally biased region" description="Basic and acidic residues" evidence="4">
    <location>
        <begin position="809"/>
        <end position="825"/>
    </location>
</feature>
<feature type="compositionally biased region" description="Low complexity" evidence="4">
    <location>
        <begin position="240"/>
        <end position="250"/>
    </location>
</feature>
<dbReference type="InterPro" id="IPR013098">
    <property type="entry name" value="Ig_I-set"/>
</dbReference>
<dbReference type="GO" id="GO:0005737">
    <property type="term" value="C:cytoplasm"/>
    <property type="evidence" value="ECO:0007669"/>
    <property type="project" value="UniProtKB-SubCell"/>
</dbReference>
<dbReference type="AlphaFoldDB" id="A0AAJ7XC92"/>
<keyword evidence="3" id="KW-0393">Immunoglobulin domain</keyword>
<name>A0AAJ7XC92_PETMA</name>
<feature type="compositionally biased region" description="Basic and acidic residues" evidence="4">
    <location>
        <begin position="475"/>
        <end position="505"/>
    </location>
</feature>
<evidence type="ECO:0000256" key="1">
    <source>
        <dbReference type="ARBA" id="ARBA00004496"/>
    </source>
</evidence>
<dbReference type="Proteomes" id="UP001318040">
    <property type="component" value="Chromosome 50"/>
</dbReference>
<feature type="compositionally biased region" description="Low complexity" evidence="4">
    <location>
        <begin position="379"/>
        <end position="390"/>
    </location>
</feature>
<keyword evidence="6" id="KW-1185">Reference proteome</keyword>
<feature type="compositionally biased region" description="Gly residues" evidence="4">
    <location>
        <begin position="781"/>
        <end position="790"/>
    </location>
</feature>
<dbReference type="SMART" id="SM00409">
    <property type="entry name" value="IG"/>
    <property type="match status" value="1"/>
</dbReference>
<evidence type="ECO:0000256" key="2">
    <source>
        <dbReference type="ARBA" id="ARBA00022490"/>
    </source>
</evidence>
<feature type="region of interest" description="Disordered" evidence="4">
    <location>
        <begin position="631"/>
        <end position="669"/>
    </location>
</feature>
<dbReference type="GO" id="GO:0008053">
    <property type="term" value="P:mitochondrial fusion"/>
    <property type="evidence" value="ECO:0007669"/>
    <property type="project" value="TreeGrafter"/>
</dbReference>
<sequence>MTEVAHKAERILASTGKPVQRTYVPRLSTGDDGEGDVVSRFEQNRQVREDRSRRRCNDERQKRNEQFRREKELNRRKQELKQLLASDDEEEAKPAQVKKTFVPKLSGTVKGKFAEMEKARAEDERKRAEEERRRRHEQDQMEKKKMQKELAKKLAEEQGGGSGVGADADSAAPVAAAEVNKTPGKLSVNFESLKRAEDEEALRRKEEEKKLRYEENRRSFRESKRRSYLAMDEEEEEATARAQAEKTALAVPGKLQLSFEELERQRREEERRRTEEEARRRLDEERRAYLEARKHEGEGGDSFIDDDGDEVESVSSEASSELRPGKLRLSFEEVERHRQQEERRRLEEARERLEEEKRALLEARRSMAMQCEGEDRDGSASPAGSASDEALPGKLKLSFEELERRRQEEETRKAEEEARRRLDEEKRSFVEARRSMALDDEDAQELRRGTSGSSDSLGPGRLEINFEELLRLKQEEEARQHDEDRRVKLEEEKRAMEEEKQHMEPDEVNESSETVSKEYEEIKTLKRTGTIKAKSLKSKFEQMEQLSGEEIRRKIAEERARRQALEQERHDLEAQDFTLEEEVSHPVRTVEAPCARRADMKARFAEMALAREEEARRRVDEQKMQRMRFEQQEIDAASLSPKEGEEEDGTPNGMGLNGPVVNDDDELTRSGAPWFKRPLKNTQVVDGEPVRFLVRIVGSPRPEVTWWFEGEPLEDGEEYQYVVRGEDTYCLYLPETFPDDEGEYMCKAVSPKGSAASTCILTIESKAGALAAVAVAEGEGGEGGGGGGGRYVADDDDDDDDDGGVGGRGDGDRVDVDVGADKWADGEGDGGEGGGGNGEAGGAGWHAKRCTEHL</sequence>
<organism evidence="6 11">
    <name type="scientific">Petromyzon marinus</name>
    <name type="common">Sea lamprey</name>
    <dbReference type="NCBI Taxonomy" id="7757"/>
    <lineage>
        <taxon>Eukaryota</taxon>
        <taxon>Metazoa</taxon>
        <taxon>Chordata</taxon>
        <taxon>Craniata</taxon>
        <taxon>Vertebrata</taxon>
        <taxon>Cyclostomata</taxon>
        <taxon>Hyperoartia</taxon>
        <taxon>Petromyzontiformes</taxon>
        <taxon>Petromyzontidae</taxon>
        <taxon>Petromyzon</taxon>
    </lineage>
</organism>
<feature type="region of interest" description="Disordered" evidence="4">
    <location>
        <begin position="1"/>
        <end position="99"/>
    </location>
</feature>
<comment type="subcellular location">
    <subcellularLocation>
        <location evidence="1">Cytoplasm</location>
    </subcellularLocation>
</comment>
<evidence type="ECO:0000313" key="9">
    <source>
        <dbReference type="RefSeq" id="XP_032829037.1"/>
    </source>
</evidence>
<feature type="compositionally biased region" description="Basic and acidic residues" evidence="4">
    <location>
        <begin position="37"/>
        <end position="80"/>
    </location>
</feature>
<gene>
    <name evidence="7 8 9 10 11" type="primary">NEXN</name>
</gene>
<feature type="region of interest" description="Disordered" evidence="4">
    <location>
        <begin position="778"/>
        <end position="854"/>
    </location>
</feature>
<dbReference type="InterPro" id="IPR036179">
    <property type="entry name" value="Ig-like_dom_sf"/>
</dbReference>
<evidence type="ECO:0000259" key="5">
    <source>
        <dbReference type="PROSITE" id="PS50835"/>
    </source>
</evidence>
<dbReference type="InterPro" id="IPR013783">
    <property type="entry name" value="Ig-like_fold"/>
</dbReference>
<feature type="compositionally biased region" description="Basic and acidic residues" evidence="4">
    <location>
        <begin position="329"/>
        <end position="352"/>
    </location>
</feature>
<dbReference type="RefSeq" id="XP_032829036.1">
    <property type="nucleotide sequence ID" value="XM_032973145.1"/>
</dbReference>
<evidence type="ECO:0000313" key="6">
    <source>
        <dbReference type="Proteomes" id="UP001318040"/>
    </source>
</evidence>
<feature type="region of interest" description="Disordered" evidence="4">
    <location>
        <begin position="475"/>
        <end position="515"/>
    </location>
</feature>
<dbReference type="PANTHER" id="PTHR21508">
    <property type="entry name" value="MITOGUARDIN"/>
    <property type="match status" value="1"/>
</dbReference>
<accession>A0AAJ7XC92</accession>
<dbReference type="Pfam" id="PF07679">
    <property type="entry name" value="I-set"/>
    <property type="match status" value="1"/>
</dbReference>
<feature type="compositionally biased region" description="Basic and acidic residues" evidence="4">
    <location>
        <begin position="1"/>
        <end position="10"/>
    </location>
</feature>
<dbReference type="CTD" id="91624"/>
<dbReference type="SUPFAM" id="SSF48726">
    <property type="entry name" value="Immunoglobulin"/>
    <property type="match status" value="1"/>
</dbReference>
<keyword evidence="2" id="KW-0963">Cytoplasm</keyword>
<evidence type="ECO:0000313" key="7">
    <source>
        <dbReference type="RefSeq" id="XP_032829035.1"/>
    </source>
</evidence>
<dbReference type="KEGG" id="pmrn:116953194"/>
<feature type="region of interest" description="Disordered" evidence="4">
    <location>
        <begin position="364"/>
        <end position="461"/>
    </location>
</feature>
<feature type="compositionally biased region" description="Acidic residues" evidence="4">
    <location>
        <begin position="794"/>
        <end position="803"/>
    </location>
</feature>
<feature type="compositionally biased region" description="Acidic residues" evidence="4">
    <location>
        <begin position="303"/>
        <end position="312"/>
    </location>
</feature>
<feature type="domain" description="Ig-like" evidence="5">
    <location>
        <begin position="673"/>
        <end position="762"/>
    </location>
</feature>
<evidence type="ECO:0000256" key="3">
    <source>
        <dbReference type="ARBA" id="ARBA00023319"/>
    </source>
</evidence>
<feature type="region of interest" description="Disordered" evidence="4">
    <location>
        <begin position="112"/>
        <end position="352"/>
    </location>
</feature>
<dbReference type="InterPro" id="IPR007110">
    <property type="entry name" value="Ig-like_dom"/>
</dbReference>
<dbReference type="RefSeq" id="XP_032829035.1">
    <property type="nucleotide sequence ID" value="XM_032973144.1"/>
</dbReference>
<reference evidence="7 8" key="1">
    <citation type="submission" date="2025-04" db="UniProtKB">
        <authorList>
            <consortium name="RefSeq"/>
        </authorList>
    </citation>
    <scope>IDENTIFICATION</scope>
    <source>
        <tissue evidence="7 8">Sperm</tissue>
    </source>
</reference>
<dbReference type="PANTHER" id="PTHR21508:SF4">
    <property type="entry name" value="MITOGUARDIN 2"/>
    <property type="match status" value="1"/>
</dbReference>
<evidence type="ECO:0000313" key="11">
    <source>
        <dbReference type="RefSeq" id="XP_032829040.1"/>
    </source>
</evidence>
<feature type="compositionally biased region" description="Low complexity" evidence="4">
    <location>
        <begin position="165"/>
        <end position="177"/>
    </location>
</feature>
<evidence type="ECO:0000256" key="4">
    <source>
        <dbReference type="SAM" id="MobiDB-lite"/>
    </source>
</evidence>
<feature type="region of interest" description="Disordered" evidence="4">
    <location>
        <begin position="565"/>
        <end position="584"/>
    </location>
</feature>
<dbReference type="InterPro" id="IPR003599">
    <property type="entry name" value="Ig_sub"/>
</dbReference>
<protein>
    <submittedName>
        <fullName evidence="7 8">Nexilin isoform X1</fullName>
    </submittedName>
</protein>
<feature type="compositionally biased region" description="Basic and acidic residues" evidence="4">
    <location>
        <begin position="397"/>
        <end position="437"/>
    </location>
</feature>
<evidence type="ECO:0000313" key="10">
    <source>
        <dbReference type="RefSeq" id="XP_032829039.1"/>
    </source>
</evidence>
<dbReference type="RefSeq" id="XP_032829040.1">
    <property type="nucleotide sequence ID" value="XM_032973149.1"/>
</dbReference>
<feature type="compositionally biased region" description="Gly residues" evidence="4">
    <location>
        <begin position="831"/>
        <end position="844"/>
    </location>
</feature>